<evidence type="ECO:0000259" key="5">
    <source>
        <dbReference type="PROSITE" id="PS50983"/>
    </source>
</evidence>
<protein>
    <submittedName>
        <fullName evidence="6">DNA-binding response regulator, AraC family</fullName>
    </submittedName>
</protein>
<gene>
    <name evidence="6" type="ORF">B8V81_0736</name>
</gene>
<dbReference type="PANTHER" id="PTHR46796">
    <property type="entry name" value="HTH-TYPE TRANSCRIPTIONAL ACTIVATOR RHAS-RELATED"/>
    <property type="match status" value="1"/>
</dbReference>
<dbReference type="PROSITE" id="PS50983">
    <property type="entry name" value="FE_B12_PBP"/>
    <property type="match status" value="1"/>
</dbReference>
<dbReference type="PROSITE" id="PS00041">
    <property type="entry name" value="HTH_ARAC_FAMILY_1"/>
    <property type="match status" value="1"/>
</dbReference>
<sequence length="603" mass="66831">MAEAVSSAAAGSGRSAPDAACARLLAGMRYAKMEATNPARRSRLEVQAMLPRWSKSFLKGAIYEIEEAGSSASVPDWAGSSDPLSHFALIAAVRGEALWQPDDGLPPMRLKGDSALLLSPGEAPRLEPEGIEGVELQWIVFDLFLPESRLGERRSFVRQTAMPLQGLLRVSGQRHRRLLRRLAAQAVQAREHGWHGAQQLLHDLLASLIAGARPAARDELLDRLDRAAETMQAAYREPLRIESLAEEAGLHPGYFSQVFKQRWGKTPLAYLTAIRLNRAKELLLGEGRQRPIREIAAECGYPDEFYFSRRFKADAGRSPARYAASAPARIVCLSAPYTDHLLALGVQPAAAQLPAYALAPDALARGLRLPEHAVDPWEAQRGDFEELRPELILCKPNVEAKAREQLADIAPVRSVPWNGLDVYGQMEEIARLTGRADEARRWRERHDALAARVRSRTEAAVGGASFTCLAAMRRGLRIYGERNLGHALYRSLGYAPGGRIADELRQHPPGTGFNWTAIAPDELRRYESDALLLFAGSPQEREELLELVARNPHWQRHPAIRSGRWALLDRGFWLPYAPGALLRQLEELEPLLPRLMAGQAAPF</sequence>
<dbReference type="Gene3D" id="1.10.10.60">
    <property type="entry name" value="Homeodomain-like"/>
    <property type="match status" value="2"/>
</dbReference>
<dbReference type="InterPro" id="IPR050204">
    <property type="entry name" value="AraC_XylS_family_regulators"/>
</dbReference>
<keyword evidence="1" id="KW-0805">Transcription regulation</keyword>
<evidence type="ECO:0000259" key="4">
    <source>
        <dbReference type="PROSITE" id="PS01124"/>
    </source>
</evidence>
<dbReference type="InterPro" id="IPR002491">
    <property type="entry name" value="ABC_transptr_periplasmic_BD"/>
</dbReference>
<evidence type="ECO:0000256" key="1">
    <source>
        <dbReference type="ARBA" id="ARBA00023015"/>
    </source>
</evidence>
<dbReference type="AlphaFoldDB" id="A0A2N5NBU7"/>
<accession>A0A2N5NBU7</accession>
<dbReference type="SMART" id="SM00342">
    <property type="entry name" value="HTH_ARAC"/>
    <property type="match status" value="1"/>
</dbReference>
<feature type="domain" description="HTH araC/xylS-type" evidence="4">
    <location>
        <begin position="225"/>
        <end position="325"/>
    </location>
</feature>
<evidence type="ECO:0000313" key="6">
    <source>
        <dbReference type="EMBL" id="PLT47829.1"/>
    </source>
</evidence>
<dbReference type="SUPFAM" id="SSF53807">
    <property type="entry name" value="Helical backbone' metal receptor"/>
    <property type="match status" value="1"/>
</dbReference>
<dbReference type="PANTHER" id="PTHR46796:SF13">
    <property type="entry name" value="HTH-TYPE TRANSCRIPTIONAL ACTIVATOR RHAS"/>
    <property type="match status" value="1"/>
</dbReference>
<proteinExistence type="predicted"/>
<keyword evidence="2 6" id="KW-0238">DNA-binding</keyword>
<dbReference type="SUPFAM" id="SSF46689">
    <property type="entry name" value="Homeodomain-like"/>
    <property type="match status" value="2"/>
</dbReference>
<dbReference type="Pfam" id="PF01497">
    <property type="entry name" value="Peripla_BP_2"/>
    <property type="match status" value="1"/>
</dbReference>
<dbReference type="GO" id="GO:0043565">
    <property type="term" value="F:sequence-specific DNA binding"/>
    <property type="evidence" value="ECO:0007669"/>
    <property type="project" value="InterPro"/>
</dbReference>
<keyword evidence="7" id="KW-1185">Reference proteome</keyword>
<dbReference type="Pfam" id="PF12833">
    <property type="entry name" value="HTH_18"/>
    <property type="match status" value="1"/>
</dbReference>
<name>A0A2N5NBU7_9BACL</name>
<feature type="domain" description="Fe/B12 periplasmic-binding" evidence="5">
    <location>
        <begin position="329"/>
        <end position="596"/>
    </location>
</feature>
<dbReference type="InterPro" id="IPR018060">
    <property type="entry name" value="HTH_AraC"/>
</dbReference>
<evidence type="ECO:0000256" key="2">
    <source>
        <dbReference type="ARBA" id="ARBA00023125"/>
    </source>
</evidence>
<dbReference type="EMBL" id="NFEZ01000002">
    <property type="protein sequence ID" value="PLT47829.1"/>
    <property type="molecule type" value="Genomic_DNA"/>
</dbReference>
<dbReference type="Gene3D" id="3.40.50.1980">
    <property type="entry name" value="Nitrogenase molybdenum iron protein domain"/>
    <property type="match status" value="2"/>
</dbReference>
<dbReference type="InterPro" id="IPR018062">
    <property type="entry name" value="HTH_AraC-typ_CS"/>
</dbReference>
<comment type="caution">
    <text evidence="6">The sequence shown here is derived from an EMBL/GenBank/DDBJ whole genome shotgun (WGS) entry which is preliminary data.</text>
</comment>
<dbReference type="InterPro" id="IPR009057">
    <property type="entry name" value="Homeodomain-like_sf"/>
</dbReference>
<evidence type="ECO:0000256" key="3">
    <source>
        <dbReference type="ARBA" id="ARBA00023163"/>
    </source>
</evidence>
<organism evidence="6 7">
    <name type="scientific">Paenibacillus pasadenensis</name>
    <dbReference type="NCBI Taxonomy" id="217090"/>
    <lineage>
        <taxon>Bacteria</taxon>
        <taxon>Bacillati</taxon>
        <taxon>Bacillota</taxon>
        <taxon>Bacilli</taxon>
        <taxon>Bacillales</taxon>
        <taxon>Paenibacillaceae</taxon>
        <taxon>Paenibacillus</taxon>
    </lineage>
</organism>
<evidence type="ECO:0000313" key="7">
    <source>
        <dbReference type="Proteomes" id="UP000234789"/>
    </source>
</evidence>
<reference evidence="6 7" key="1">
    <citation type="submission" date="2017-05" db="EMBL/GenBank/DDBJ databases">
        <title>Functional genome analysis of Paenibacillus pasadenensis strain R16: insights on endophytic life style and antifungal activity.</title>
        <authorList>
            <person name="Passera A."/>
            <person name="Marcolungo L."/>
            <person name="Casati P."/>
            <person name="Brasca M."/>
            <person name="Quaglino F."/>
            <person name="Delledonne M."/>
        </authorList>
    </citation>
    <scope>NUCLEOTIDE SEQUENCE [LARGE SCALE GENOMIC DNA]</scope>
    <source>
        <strain evidence="6 7">R16</strain>
    </source>
</reference>
<dbReference type="GO" id="GO:0003700">
    <property type="term" value="F:DNA-binding transcription factor activity"/>
    <property type="evidence" value="ECO:0007669"/>
    <property type="project" value="InterPro"/>
</dbReference>
<dbReference type="Proteomes" id="UP000234789">
    <property type="component" value="Unassembled WGS sequence"/>
</dbReference>
<dbReference type="PROSITE" id="PS01124">
    <property type="entry name" value="HTH_ARAC_FAMILY_2"/>
    <property type="match status" value="1"/>
</dbReference>
<keyword evidence="3" id="KW-0804">Transcription</keyword>